<dbReference type="InterPro" id="IPR036249">
    <property type="entry name" value="Thioredoxin-like_sf"/>
</dbReference>
<evidence type="ECO:0000256" key="1">
    <source>
        <dbReference type="SAM" id="SignalP"/>
    </source>
</evidence>
<dbReference type="SUPFAM" id="SSF52833">
    <property type="entry name" value="Thioredoxin-like"/>
    <property type="match status" value="1"/>
</dbReference>
<dbReference type="AlphaFoldDB" id="E1WXG4"/>
<protein>
    <submittedName>
        <fullName evidence="2">Exported protein</fullName>
    </submittedName>
</protein>
<proteinExistence type="predicted"/>
<dbReference type="KEGG" id="bmx:BMS_2702"/>
<dbReference type="CDD" id="cd02947">
    <property type="entry name" value="TRX_family"/>
    <property type="match status" value="1"/>
</dbReference>
<organism evidence="2 3">
    <name type="scientific">Halobacteriovorax marinus (strain ATCC BAA-682 / DSM 15412 / SJ)</name>
    <name type="common">Bacteriovorax marinus</name>
    <dbReference type="NCBI Taxonomy" id="862908"/>
    <lineage>
        <taxon>Bacteria</taxon>
        <taxon>Pseudomonadati</taxon>
        <taxon>Bdellovibrionota</taxon>
        <taxon>Bacteriovoracia</taxon>
        <taxon>Bacteriovoracales</taxon>
        <taxon>Halobacteriovoraceae</taxon>
        <taxon>Halobacteriovorax</taxon>
    </lineage>
</organism>
<dbReference type="STRING" id="862908.BMS_2702"/>
<evidence type="ECO:0000313" key="3">
    <source>
        <dbReference type="Proteomes" id="UP000008963"/>
    </source>
</evidence>
<keyword evidence="1" id="KW-0732">Signal</keyword>
<sequence length="231" mass="25993">MKIIIALSFLISMPIFAQKKAPFLNKLRCTNSVLGAVSSLGEPKEWKKNLDASVSSDFEGGGSVTIDVEKSKSTLTSNQNGLLLKLEFSEPDCKMKVLKISSSSGGFLDRDLDQLLKKEKRGVIYLWSPHMSLSVYELVEMKKYLSSLKIPVTILLDLNADIDFANKSLQKYDLPLEYLKRMNSRKLENFGATIHYPSTIFYKDGELVKRVPGFNGKKSLQDLIKKYLGEI</sequence>
<dbReference type="PATRIC" id="fig|862908.3.peg.2579"/>
<dbReference type="HOGENOM" id="CLU_1198437_0_0_7"/>
<keyword evidence="3" id="KW-1185">Reference proteome</keyword>
<dbReference type="Gene3D" id="3.40.30.10">
    <property type="entry name" value="Glutaredoxin"/>
    <property type="match status" value="1"/>
</dbReference>
<dbReference type="RefSeq" id="WP_014245256.1">
    <property type="nucleotide sequence ID" value="NC_016620.1"/>
</dbReference>
<feature type="signal peptide" evidence="1">
    <location>
        <begin position="1"/>
        <end position="17"/>
    </location>
</feature>
<dbReference type="OrthoDB" id="8911950at2"/>
<feature type="chain" id="PRO_5003154149" evidence="1">
    <location>
        <begin position="18"/>
        <end position="231"/>
    </location>
</feature>
<accession>E1WXG4</accession>
<evidence type="ECO:0000313" key="2">
    <source>
        <dbReference type="EMBL" id="CBW27481.1"/>
    </source>
</evidence>
<dbReference type="Proteomes" id="UP000008963">
    <property type="component" value="Chromosome"/>
</dbReference>
<gene>
    <name evidence="2" type="ordered locus">BMS_2702</name>
</gene>
<dbReference type="EMBL" id="FQ312005">
    <property type="protein sequence ID" value="CBW27481.1"/>
    <property type="molecule type" value="Genomic_DNA"/>
</dbReference>
<name>E1WXG4_HALMS</name>
<reference evidence="3" key="1">
    <citation type="journal article" date="2013" name="ISME J.">
        <title>A small predatory core genome in the divergent marine Bacteriovorax marinus SJ and the terrestrial Bdellovibrio bacteriovorus.</title>
        <authorList>
            <person name="Crossman L.C."/>
            <person name="Chen H."/>
            <person name="Cerdeno-Tarraga A.M."/>
            <person name="Brooks K."/>
            <person name="Quail M.A."/>
            <person name="Pineiro S.A."/>
            <person name="Hobley L."/>
            <person name="Sockett R.E."/>
            <person name="Bentley S.D."/>
            <person name="Parkhill J."/>
            <person name="Williams H.N."/>
            <person name="Stine O.C."/>
        </authorList>
    </citation>
    <scope>NUCLEOTIDE SEQUENCE [LARGE SCALE GENOMIC DNA]</scope>
    <source>
        <strain evidence="3">ATCC BAA-682 / DSM 15412 / SJ</strain>
    </source>
</reference>